<feature type="binding site" evidence="15">
    <location>
        <position position="313"/>
    </location>
    <ligand>
        <name>NADP(+)</name>
        <dbReference type="ChEBI" id="CHEBI:58349"/>
    </ligand>
</feature>
<feature type="binding site" evidence="15">
    <location>
        <begin position="155"/>
        <end position="156"/>
    </location>
    <ligand>
        <name>NADP(+)</name>
        <dbReference type="ChEBI" id="CHEBI:58349"/>
    </ligand>
</feature>
<accession>A0ABM7Y724</accession>
<dbReference type="InterPro" id="IPR036291">
    <property type="entry name" value="NAD(P)-bd_dom_sf"/>
</dbReference>
<dbReference type="EC" id="1.2.1.11" evidence="6 15"/>
<comment type="function">
    <text evidence="15">Catalyzes the NADPH-dependent formation of L-aspartate-semialdehyde (L-ASA) by the reductive dephosphorylation of L-aspartyl-4-phosphate.</text>
</comment>
<dbReference type="Gene3D" id="3.30.360.10">
    <property type="entry name" value="Dihydrodipicolinate Reductase, domain 2"/>
    <property type="match status" value="1"/>
</dbReference>
<evidence type="ECO:0000313" key="18">
    <source>
        <dbReference type="Proteomes" id="UP000831327"/>
    </source>
</evidence>
<sequence length="337" mass="35564">MRVGIVGATGAVGRELVDVLGRRAFPVTSLRLFASARSAGTTVKTPFGPTTIEAFSDAAVRDLDIALLAVSGDFAKAHAPAMVAAGVTVIDNSSAFRLQDDVPLVVPEVNAAAIGGARLIANPNCTTAILVVALEPLRQAFGLKRVIVSTYQAASGAGAEGMAELERESRRVLVEGVKPEADVFRWPLAFNVIPQIDAFQANGYTREEMKVVWESQKIMGAADLPISCTAVRIPTMRVHAEAVTIETERPVTPDAAREVLRRAAGVKVVDDPAQGLYPMPINATGQDDVEAGRIRANPVFGDCGLDFFLCGDQLLKGAALNAVQIAERLPAVARKAA</sequence>
<dbReference type="InterPro" id="IPR012280">
    <property type="entry name" value="Semialdhyde_DH_dimer_dom"/>
</dbReference>
<dbReference type="RefSeq" id="WP_244407971.1">
    <property type="nucleotide sequence ID" value="NZ_AP025637.1"/>
</dbReference>
<comment type="similarity">
    <text evidence="4 15">Belongs to the aspartate-semialdehyde dehydrogenase family.</text>
</comment>
<comment type="pathway">
    <text evidence="2 15">Amino-acid biosynthesis; L-lysine biosynthesis via DAP pathway; (S)-tetrahydrodipicolinate from L-aspartate: step 2/4.</text>
</comment>
<comment type="subunit">
    <text evidence="5 15">Homodimer.</text>
</comment>
<reference evidence="17 18" key="1">
    <citation type="journal article" date="2016" name="Microbes Environ.">
        <title>Phylogenetically diverse aerobic anoxygenic phototrophic bacteria isolated from epilithic biofilms in Tama river, Japan.</title>
        <authorList>
            <person name="Hirose S."/>
            <person name="Matsuura K."/>
            <person name="Haruta S."/>
        </authorList>
    </citation>
    <scope>NUCLEOTIDE SEQUENCE [LARGE SCALE GENOMIC DNA]</scope>
    <source>
        <strain evidence="17 18">S08</strain>
    </source>
</reference>
<dbReference type="SMART" id="SM00859">
    <property type="entry name" value="Semialdhyde_dh"/>
    <property type="match status" value="1"/>
</dbReference>
<dbReference type="PIRSF" id="PIRSF000148">
    <property type="entry name" value="ASA_dh"/>
    <property type="match status" value="1"/>
</dbReference>
<comment type="catalytic activity">
    <reaction evidence="14 15">
        <text>L-aspartate 4-semialdehyde + phosphate + NADP(+) = 4-phospho-L-aspartate + NADPH + H(+)</text>
        <dbReference type="Rhea" id="RHEA:24284"/>
        <dbReference type="ChEBI" id="CHEBI:15378"/>
        <dbReference type="ChEBI" id="CHEBI:43474"/>
        <dbReference type="ChEBI" id="CHEBI:57535"/>
        <dbReference type="ChEBI" id="CHEBI:57783"/>
        <dbReference type="ChEBI" id="CHEBI:58349"/>
        <dbReference type="ChEBI" id="CHEBI:537519"/>
        <dbReference type="EC" id="1.2.1.11"/>
    </reaction>
</comment>
<evidence type="ECO:0000313" key="17">
    <source>
        <dbReference type="EMBL" id="BDG73759.1"/>
    </source>
</evidence>
<feature type="active site" description="Acyl-thioester intermediate" evidence="15">
    <location>
        <position position="125"/>
    </location>
</feature>
<comment type="pathway">
    <text evidence="3 15">Amino-acid biosynthesis; L-threonine biosynthesis; L-threonine from L-aspartate: step 2/5.</text>
</comment>
<comment type="pathway">
    <text evidence="1 15">Amino-acid biosynthesis; L-methionine biosynthesis via de novo pathway; L-homoserine from L-aspartate: step 2/3.</text>
</comment>
<dbReference type="EMBL" id="AP025637">
    <property type="protein sequence ID" value="BDG73759.1"/>
    <property type="molecule type" value="Genomic_DNA"/>
</dbReference>
<dbReference type="PANTHER" id="PTHR46278">
    <property type="entry name" value="DEHYDROGENASE, PUTATIVE-RELATED"/>
    <property type="match status" value="1"/>
</dbReference>
<evidence type="ECO:0000256" key="11">
    <source>
        <dbReference type="ARBA" id="ARBA00023002"/>
    </source>
</evidence>
<evidence type="ECO:0000256" key="4">
    <source>
        <dbReference type="ARBA" id="ARBA00010584"/>
    </source>
</evidence>
<evidence type="ECO:0000256" key="7">
    <source>
        <dbReference type="ARBA" id="ARBA00022605"/>
    </source>
</evidence>
<evidence type="ECO:0000256" key="10">
    <source>
        <dbReference type="ARBA" id="ARBA00022915"/>
    </source>
</evidence>
<dbReference type="InterPro" id="IPR005986">
    <property type="entry name" value="Asp_semialdehyde_DH_beta"/>
</dbReference>
<keyword evidence="9 15" id="KW-0521">NADP</keyword>
<evidence type="ECO:0000256" key="5">
    <source>
        <dbReference type="ARBA" id="ARBA00011738"/>
    </source>
</evidence>
<feature type="active site" description="Proton acceptor" evidence="15">
    <location>
        <position position="239"/>
    </location>
</feature>
<evidence type="ECO:0000259" key="16">
    <source>
        <dbReference type="SMART" id="SM00859"/>
    </source>
</evidence>
<gene>
    <name evidence="17" type="primary">asd_2</name>
    <name evidence="15" type="synonym">asd</name>
    <name evidence="17" type="ORF">Rmf_36880</name>
</gene>
<feature type="binding site" evidence="15">
    <location>
        <position position="232"/>
    </location>
    <ligand>
        <name>substrate</name>
    </ligand>
</feature>
<evidence type="ECO:0000256" key="14">
    <source>
        <dbReference type="ARBA" id="ARBA00047891"/>
    </source>
</evidence>
<evidence type="ECO:0000256" key="2">
    <source>
        <dbReference type="ARBA" id="ARBA00005076"/>
    </source>
</evidence>
<feature type="binding site" evidence="15">
    <location>
        <position position="97"/>
    </location>
    <ligand>
        <name>phosphate</name>
        <dbReference type="ChEBI" id="CHEBI:43474"/>
    </ligand>
</feature>
<dbReference type="InterPro" id="IPR000534">
    <property type="entry name" value="Semialdehyde_DH_NAD-bd"/>
</dbReference>
<dbReference type="CDD" id="cd02316">
    <property type="entry name" value="VcASADH2_like_N"/>
    <property type="match status" value="1"/>
</dbReference>
<evidence type="ECO:0000256" key="12">
    <source>
        <dbReference type="ARBA" id="ARBA00023154"/>
    </source>
</evidence>
<dbReference type="NCBIfam" id="NF011456">
    <property type="entry name" value="PRK14874.1"/>
    <property type="match status" value="1"/>
</dbReference>
<evidence type="ECO:0000256" key="9">
    <source>
        <dbReference type="ARBA" id="ARBA00022857"/>
    </source>
</evidence>
<dbReference type="Pfam" id="PF02774">
    <property type="entry name" value="Semialdhyde_dhC"/>
    <property type="match status" value="1"/>
</dbReference>
<dbReference type="NCBIfam" id="TIGR01296">
    <property type="entry name" value="asd_B"/>
    <property type="match status" value="1"/>
</dbReference>
<feature type="binding site" evidence="15">
    <location>
        <begin position="9"/>
        <end position="12"/>
    </location>
    <ligand>
        <name>NADP(+)</name>
        <dbReference type="ChEBI" id="CHEBI:58349"/>
    </ligand>
</feature>
<keyword evidence="13 15" id="KW-0486">Methionine biosynthesis</keyword>
<keyword evidence="18" id="KW-1185">Reference proteome</keyword>
<dbReference type="SUPFAM" id="SSF55347">
    <property type="entry name" value="Glyceraldehyde-3-phosphate dehydrogenase-like, C-terminal domain"/>
    <property type="match status" value="1"/>
</dbReference>
<feature type="binding site" evidence="15">
    <location>
        <position position="152"/>
    </location>
    <ligand>
        <name>substrate</name>
    </ligand>
</feature>
<evidence type="ECO:0000256" key="1">
    <source>
        <dbReference type="ARBA" id="ARBA00005021"/>
    </source>
</evidence>
<dbReference type="HAMAP" id="MF_02121">
    <property type="entry name" value="ASADH"/>
    <property type="match status" value="1"/>
</dbReference>
<name>A0ABM7Y724_9PROT</name>
<feature type="domain" description="Semialdehyde dehydrogenase NAD-binding" evidence="16">
    <location>
        <begin position="2"/>
        <end position="117"/>
    </location>
</feature>
<dbReference type="PANTHER" id="PTHR46278:SF2">
    <property type="entry name" value="ASPARTATE-SEMIALDEHYDE DEHYDROGENASE"/>
    <property type="match status" value="1"/>
</dbReference>
<dbReference type="CDD" id="cd18131">
    <property type="entry name" value="ASADH_C_bac_euk_like"/>
    <property type="match status" value="1"/>
</dbReference>
<protein>
    <recommendedName>
        <fullName evidence="6 15">Aspartate-semialdehyde dehydrogenase</fullName>
        <shortName evidence="15">ASA dehydrogenase</shortName>
        <shortName evidence="15">ASADH</shortName>
        <ecNumber evidence="6 15">1.2.1.11</ecNumber>
    </recommendedName>
    <alternativeName>
        <fullName evidence="15">Aspartate-beta-semialdehyde dehydrogenase</fullName>
    </alternativeName>
</protein>
<dbReference type="Gene3D" id="3.40.50.720">
    <property type="entry name" value="NAD(P)-binding Rossmann-like Domain"/>
    <property type="match status" value="1"/>
</dbReference>
<evidence type="ECO:0000256" key="15">
    <source>
        <dbReference type="HAMAP-Rule" id="MF_02121"/>
    </source>
</evidence>
<dbReference type="InterPro" id="IPR012080">
    <property type="entry name" value="Asp_semialdehyde_DH"/>
</dbReference>
<keyword evidence="7 15" id="KW-0028">Amino-acid biosynthesis</keyword>
<evidence type="ECO:0000256" key="13">
    <source>
        <dbReference type="ARBA" id="ARBA00023167"/>
    </source>
</evidence>
<feature type="binding site" evidence="15">
    <location>
        <begin position="37"/>
        <end position="38"/>
    </location>
    <ligand>
        <name>NADP(+)</name>
        <dbReference type="ChEBI" id="CHEBI:58349"/>
    </ligand>
</feature>
<keyword evidence="12 15" id="KW-0457">Lysine biosynthesis</keyword>
<keyword evidence="11 15" id="KW-0560">Oxidoreductase</keyword>
<evidence type="ECO:0000256" key="8">
    <source>
        <dbReference type="ARBA" id="ARBA00022697"/>
    </source>
</evidence>
<evidence type="ECO:0000256" key="6">
    <source>
        <dbReference type="ARBA" id="ARBA00013120"/>
    </source>
</evidence>
<keyword evidence="8 15" id="KW-0791">Threonine biosynthesis</keyword>
<comment type="caution">
    <text evidence="15">Lacks conserved residue(s) required for the propagation of feature annotation.</text>
</comment>
<evidence type="ECO:0000256" key="3">
    <source>
        <dbReference type="ARBA" id="ARBA00005097"/>
    </source>
</evidence>
<keyword evidence="10 15" id="KW-0220">Diaminopimelate biosynthesis</keyword>
<organism evidence="17 18">
    <name type="scientific">Roseomonas fluvialis</name>
    <dbReference type="NCBI Taxonomy" id="1750527"/>
    <lineage>
        <taxon>Bacteria</taxon>
        <taxon>Pseudomonadati</taxon>
        <taxon>Pseudomonadota</taxon>
        <taxon>Alphaproteobacteria</taxon>
        <taxon>Acetobacterales</taxon>
        <taxon>Roseomonadaceae</taxon>
        <taxon>Roseomonas</taxon>
    </lineage>
</organism>
<dbReference type="Pfam" id="PF01118">
    <property type="entry name" value="Semialdhyde_dh"/>
    <property type="match status" value="1"/>
</dbReference>
<dbReference type="Proteomes" id="UP000831327">
    <property type="component" value="Chromosome"/>
</dbReference>
<dbReference type="SUPFAM" id="SSF51735">
    <property type="entry name" value="NAD(P)-binding Rossmann-fold domains"/>
    <property type="match status" value="1"/>
</dbReference>
<proteinExistence type="inferred from homology"/>